<dbReference type="PANTHER" id="PTHR46487:SF1">
    <property type="entry name" value="DNA REPAIR PROTEIN XRCC3"/>
    <property type="match status" value="1"/>
</dbReference>
<dbReference type="GO" id="GO:0000722">
    <property type="term" value="P:telomere maintenance via recombination"/>
    <property type="evidence" value="ECO:0007669"/>
    <property type="project" value="TreeGrafter"/>
</dbReference>
<protein>
    <submittedName>
        <fullName evidence="2">Recombinase activity</fullName>
    </submittedName>
</protein>
<dbReference type="AlphaFoldDB" id="A0A976SK13"/>
<accession>A0A976SK13</accession>
<evidence type="ECO:0000313" key="2">
    <source>
        <dbReference type="EMBL" id="UVC50180.1"/>
    </source>
</evidence>
<dbReference type="Pfam" id="PF08423">
    <property type="entry name" value="Rad51"/>
    <property type="match status" value="1"/>
</dbReference>
<dbReference type="Proteomes" id="UP000244811">
    <property type="component" value="Chromosome 4"/>
</dbReference>
<dbReference type="GO" id="GO:0071140">
    <property type="term" value="P:resolution of mitotic recombination intermediates"/>
    <property type="evidence" value="ECO:0007669"/>
    <property type="project" value="TreeGrafter"/>
</dbReference>
<proteinExistence type="predicted"/>
<dbReference type="SMART" id="SM00382">
    <property type="entry name" value="AAA"/>
    <property type="match status" value="1"/>
</dbReference>
<evidence type="ECO:0000313" key="3">
    <source>
        <dbReference type="Proteomes" id="UP000244811"/>
    </source>
</evidence>
<dbReference type="GO" id="GO:0000400">
    <property type="term" value="F:four-way junction DNA binding"/>
    <property type="evidence" value="ECO:0007669"/>
    <property type="project" value="TreeGrafter"/>
</dbReference>
<dbReference type="EMBL" id="CP056072">
    <property type="protein sequence ID" value="UVC50180.1"/>
    <property type="molecule type" value="Genomic_DNA"/>
</dbReference>
<gene>
    <name evidence="2" type="primary">Rad51c</name>
    <name evidence="2" type="ORF">MACK_004051</name>
</gene>
<dbReference type="GO" id="GO:0005524">
    <property type="term" value="F:ATP binding"/>
    <property type="evidence" value="ECO:0007669"/>
    <property type="project" value="InterPro"/>
</dbReference>
<dbReference type="InterPro" id="IPR013632">
    <property type="entry name" value="Rad51_C"/>
</dbReference>
<dbReference type="GO" id="GO:0140664">
    <property type="term" value="F:ATP-dependent DNA damage sensor activity"/>
    <property type="evidence" value="ECO:0007669"/>
    <property type="project" value="InterPro"/>
</dbReference>
<dbReference type="GO" id="GO:0090656">
    <property type="term" value="P:t-circle formation"/>
    <property type="evidence" value="ECO:0007669"/>
    <property type="project" value="TreeGrafter"/>
</dbReference>
<dbReference type="InterPro" id="IPR003593">
    <property type="entry name" value="AAA+_ATPase"/>
</dbReference>
<dbReference type="GO" id="GO:0005657">
    <property type="term" value="C:replication fork"/>
    <property type="evidence" value="ECO:0007669"/>
    <property type="project" value="TreeGrafter"/>
</dbReference>
<dbReference type="GO" id="GO:0045003">
    <property type="term" value="P:double-strand break repair via synthesis-dependent strand annealing"/>
    <property type="evidence" value="ECO:0007669"/>
    <property type="project" value="TreeGrafter"/>
</dbReference>
<organism evidence="2 3">
    <name type="scientific">Theileria orientalis</name>
    <dbReference type="NCBI Taxonomy" id="68886"/>
    <lineage>
        <taxon>Eukaryota</taxon>
        <taxon>Sar</taxon>
        <taxon>Alveolata</taxon>
        <taxon>Apicomplexa</taxon>
        <taxon>Aconoidasida</taxon>
        <taxon>Piroplasmida</taxon>
        <taxon>Theileriidae</taxon>
        <taxon>Theileria</taxon>
    </lineage>
</organism>
<evidence type="ECO:0000259" key="1">
    <source>
        <dbReference type="PROSITE" id="PS50162"/>
    </source>
</evidence>
<dbReference type="GO" id="GO:0033065">
    <property type="term" value="C:Rad51C-XRCC3 complex"/>
    <property type="evidence" value="ECO:0007669"/>
    <property type="project" value="TreeGrafter"/>
</dbReference>
<dbReference type="InterPro" id="IPR027417">
    <property type="entry name" value="P-loop_NTPase"/>
</dbReference>
<dbReference type="PANTHER" id="PTHR46487">
    <property type="entry name" value="DNA REPAIR PROTEIN XRCC3"/>
    <property type="match status" value="1"/>
</dbReference>
<dbReference type="PROSITE" id="PS50162">
    <property type="entry name" value="RECA_2"/>
    <property type="match status" value="1"/>
</dbReference>
<name>A0A976SK13_THEOR</name>
<feature type="domain" description="RecA family profile 1" evidence="1">
    <location>
        <begin position="22"/>
        <end position="204"/>
    </location>
</feature>
<sequence length="285" mass="32505">MEFLKKRTVEDIWNDYKSQSSEPQYLKFGISEIDEALNGGILLGKIAELYGPSGSGKTQFALSLASEVLIGNLINSRDYVVLYLYTNGTFPIQRMAEILESKYNDYKKLNDRTEHTSTDQLLEKLYMYKVTDNDELHYLLTSKMEEMLKLNVKLIIIDSIATIFRANINEGFPEPGFNSIIKIALILKRIAHEYRLAVLAINQASGVVGQNNIPFLNPRASVKPSLGDSWERCINSRILVARNRNQRFRNDLRQFQVIFSSNSATSNPIPFITTKRGVEYNTLFS</sequence>
<dbReference type="InterPro" id="IPR020588">
    <property type="entry name" value="RecA_ATP-bd"/>
</dbReference>
<dbReference type="Gene3D" id="3.40.50.300">
    <property type="entry name" value="P-loop containing nucleotide triphosphate hydrolases"/>
    <property type="match status" value="1"/>
</dbReference>
<reference evidence="2" key="1">
    <citation type="submission" date="2022-07" db="EMBL/GenBank/DDBJ databases">
        <title>Evaluation of T. orientalis genome assembly methods using nanopore sequencing and analysis of variation between genomes.</title>
        <authorList>
            <person name="Yam J."/>
            <person name="Micallef M.L."/>
            <person name="Liu M."/>
            <person name="Djordjevic S.P."/>
            <person name="Bogema D.R."/>
            <person name="Jenkins C."/>
        </authorList>
    </citation>
    <scope>NUCLEOTIDE SEQUENCE</scope>
    <source>
        <strain evidence="2">Goon Nure</strain>
    </source>
</reference>
<dbReference type="SUPFAM" id="SSF52540">
    <property type="entry name" value="P-loop containing nucleoside triphosphate hydrolases"/>
    <property type="match status" value="1"/>
</dbReference>